<dbReference type="AlphaFoldDB" id="A0A9D1HIF3"/>
<evidence type="ECO:0000259" key="3">
    <source>
        <dbReference type="SMART" id="SM00287"/>
    </source>
</evidence>
<feature type="domain" description="SH3b" evidence="3">
    <location>
        <begin position="287"/>
        <end position="348"/>
    </location>
</feature>
<dbReference type="Pfam" id="PF01183">
    <property type="entry name" value="Glyco_hydro_25"/>
    <property type="match status" value="1"/>
</dbReference>
<organism evidence="4 5">
    <name type="scientific">Candidatus Onthocola gallistercoris</name>
    <dbReference type="NCBI Taxonomy" id="2840876"/>
    <lineage>
        <taxon>Bacteria</taxon>
        <taxon>Bacillati</taxon>
        <taxon>Bacillota</taxon>
        <taxon>Bacilli</taxon>
        <taxon>Candidatus Onthocola</taxon>
    </lineage>
</organism>
<sequence length="352" mass="39900">MAKTGIDVSSVNGVIPFDALKSQIDFAIIRCGYGNDSISQDDSQYERNVRECERLGIPYGVYFYSYALDLDEADSEARHCLRLLKKASPTYGVWFDMEDGDGYKARNGFPSKDMLVRICERFLKTVEDAGYYVGLYASLSWLNGYLDDRRLDRFDKWVAQWAQTPTYKGAFGMWQYTSTLRLSGYSGNLDGDKAFYDYPALTVKNPSQPEEKPEPDPSDTEVTVSGSGVNFREDAYVGAPVIAVLGRDSRLTWLWDDGWGWSKCRYNGKEGFITNEYLSGKTGLSTYKKARVFGNDVNVRNMPSLSGRVIDSLWWGNELTVISIDPNNWIRAEVNGVYGYVKYDSTYIKILN</sequence>
<dbReference type="PANTHER" id="PTHR34135">
    <property type="entry name" value="LYSOZYME"/>
    <property type="match status" value="1"/>
</dbReference>
<dbReference type="PANTHER" id="PTHR34135:SF2">
    <property type="entry name" value="LYSOZYME"/>
    <property type="match status" value="1"/>
</dbReference>
<dbReference type="Proteomes" id="UP000824164">
    <property type="component" value="Unassembled WGS sequence"/>
</dbReference>
<dbReference type="GO" id="GO:0016998">
    <property type="term" value="P:cell wall macromolecule catabolic process"/>
    <property type="evidence" value="ECO:0007669"/>
    <property type="project" value="InterPro"/>
</dbReference>
<evidence type="ECO:0000256" key="2">
    <source>
        <dbReference type="SAM" id="MobiDB-lite"/>
    </source>
</evidence>
<dbReference type="SUPFAM" id="SSF51445">
    <property type="entry name" value="(Trans)glycosidases"/>
    <property type="match status" value="1"/>
</dbReference>
<name>A0A9D1HIF3_9FIRM</name>
<dbReference type="InterPro" id="IPR002053">
    <property type="entry name" value="Glyco_hydro_25"/>
</dbReference>
<dbReference type="Gene3D" id="3.20.20.80">
    <property type="entry name" value="Glycosidases"/>
    <property type="match status" value="1"/>
</dbReference>
<dbReference type="CDD" id="cd06414">
    <property type="entry name" value="GH25_LytC-like"/>
    <property type="match status" value="1"/>
</dbReference>
<dbReference type="Gene3D" id="2.30.30.40">
    <property type="entry name" value="SH3 Domains"/>
    <property type="match status" value="2"/>
</dbReference>
<dbReference type="InterPro" id="IPR003646">
    <property type="entry name" value="SH3-like_bac-type"/>
</dbReference>
<dbReference type="GO" id="GO:0009253">
    <property type="term" value="P:peptidoglycan catabolic process"/>
    <property type="evidence" value="ECO:0007669"/>
    <property type="project" value="InterPro"/>
</dbReference>
<evidence type="ECO:0000313" key="4">
    <source>
        <dbReference type="EMBL" id="HIU03195.1"/>
    </source>
</evidence>
<dbReference type="GO" id="GO:0016052">
    <property type="term" value="P:carbohydrate catabolic process"/>
    <property type="evidence" value="ECO:0007669"/>
    <property type="project" value="TreeGrafter"/>
</dbReference>
<reference evidence="4" key="2">
    <citation type="journal article" date="2021" name="PeerJ">
        <title>Extensive microbial diversity within the chicken gut microbiome revealed by metagenomics and culture.</title>
        <authorList>
            <person name="Gilroy R."/>
            <person name="Ravi A."/>
            <person name="Getino M."/>
            <person name="Pursley I."/>
            <person name="Horton D.L."/>
            <person name="Alikhan N.F."/>
            <person name="Baker D."/>
            <person name="Gharbi K."/>
            <person name="Hall N."/>
            <person name="Watson M."/>
            <person name="Adriaenssens E.M."/>
            <person name="Foster-Nyarko E."/>
            <person name="Jarju S."/>
            <person name="Secka A."/>
            <person name="Antonio M."/>
            <person name="Oren A."/>
            <person name="Chaudhuri R.R."/>
            <person name="La Ragione R."/>
            <person name="Hildebrand F."/>
            <person name="Pallen M.J."/>
        </authorList>
    </citation>
    <scope>NUCLEOTIDE SEQUENCE</scope>
    <source>
        <strain evidence="4">CHK187-14744</strain>
    </source>
</reference>
<feature type="domain" description="SH3b" evidence="3">
    <location>
        <begin position="219"/>
        <end position="281"/>
    </location>
</feature>
<comment type="caution">
    <text evidence="4">The sequence shown here is derived from an EMBL/GenBank/DDBJ whole genome shotgun (WGS) entry which is preliminary data.</text>
</comment>
<accession>A0A9D1HIF3</accession>
<gene>
    <name evidence="4" type="ORF">IAB63_08095</name>
</gene>
<dbReference type="PROSITE" id="PS51904">
    <property type="entry name" value="GLYCOSYL_HYDROL_F25_2"/>
    <property type="match status" value="1"/>
</dbReference>
<reference evidence="4" key="1">
    <citation type="submission" date="2020-10" db="EMBL/GenBank/DDBJ databases">
        <authorList>
            <person name="Gilroy R."/>
        </authorList>
    </citation>
    <scope>NUCLEOTIDE SEQUENCE</scope>
    <source>
        <strain evidence="4">CHK187-14744</strain>
    </source>
</reference>
<evidence type="ECO:0000313" key="5">
    <source>
        <dbReference type="Proteomes" id="UP000824164"/>
    </source>
</evidence>
<dbReference type="InterPro" id="IPR017853">
    <property type="entry name" value="GH"/>
</dbReference>
<comment type="similarity">
    <text evidence="1">Belongs to the glycosyl hydrolase 25 family.</text>
</comment>
<feature type="region of interest" description="Disordered" evidence="2">
    <location>
        <begin position="205"/>
        <end position="224"/>
    </location>
</feature>
<proteinExistence type="inferred from homology"/>
<dbReference type="SMART" id="SM00287">
    <property type="entry name" value="SH3b"/>
    <property type="match status" value="2"/>
</dbReference>
<evidence type="ECO:0000256" key="1">
    <source>
        <dbReference type="ARBA" id="ARBA00010646"/>
    </source>
</evidence>
<protein>
    <submittedName>
        <fullName evidence="4">SH3 domain-containing protein</fullName>
    </submittedName>
</protein>
<dbReference type="EMBL" id="DVLT01000048">
    <property type="protein sequence ID" value="HIU03195.1"/>
    <property type="molecule type" value="Genomic_DNA"/>
</dbReference>
<dbReference type="GO" id="GO:0003796">
    <property type="term" value="F:lysozyme activity"/>
    <property type="evidence" value="ECO:0007669"/>
    <property type="project" value="InterPro"/>
</dbReference>